<dbReference type="InterPro" id="IPR007527">
    <property type="entry name" value="Znf_SWIM"/>
</dbReference>
<organism evidence="10 11">
    <name type="scientific">Oryza sativa subsp. japonica</name>
    <name type="common">Rice</name>
    <dbReference type="NCBI Taxonomy" id="39947"/>
    <lineage>
        <taxon>Eukaryota</taxon>
        <taxon>Viridiplantae</taxon>
        <taxon>Streptophyta</taxon>
        <taxon>Embryophyta</taxon>
        <taxon>Tracheophyta</taxon>
        <taxon>Spermatophyta</taxon>
        <taxon>Magnoliopsida</taxon>
        <taxon>Liliopsida</taxon>
        <taxon>Poales</taxon>
        <taxon>Poaceae</taxon>
        <taxon>BOP clade</taxon>
        <taxon>Oryzoideae</taxon>
        <taxon>Oryzeae</taxon>
        <taxon>Oryzinae</taxon>
        <taxon>Oryza</taxon>
        <taxon>Oryza sativa</taxon>
    </lineage>
</organism>
<name>Q7F0L5_ORYSJ</name>
<evidence type="ECO:0000256" key="1">
    <source>
        <dbReference type="ARBA" id="ARBA00005889"/>
    </source>
</evidence>
<dbReference type="PROSITE" id="PS50966">
    <property type="entry name" value="ZF_SWIM"/>
    <property type="match status" value="1"/>
</dbReference>
<dbReference type="OrthoDB" id="615230at2759"/>
<keyword evidence="4 6" id="KW-0862">Zinc</keyword>
<dbReference type="EMBL" id="AP004009">
    <property type="protein sequence ID" value="BAC07078.1"/>
    <property type="molecule type" value="Genomic_DNA"/>
</dbReference>
<reference evidence="11" key="4">
    <citation type="journal article" date="2008" name="Nucleic Acids Res.">
        <title>The rice annotation project database (RAP-DB): 2008 update.</title>
        <authorList>
            <consortium name="The rice annotation project (RAP)"/>
        </authorList>
    </citation>
    <scope>GENOME REANNOTATION</scope>
    <source>
        <strain evidence="11">cv. Nipponbare</strain>
    </source>
</reference>
<reference evidence="10" key="2">
    <citation type="submission" date="2001-10" db="EMBL/GenBank/DDBJ databases">
        <title>Oryza sativa nipponbare(GA3) genomic DNA, chromosome 7, PAC clone:P0506F02.</title>
        <authorList>
            <person name="Sasaki T."/>
            <person name="Matsumoto T."/>
            <person name="Yamamoto K."/>
        </authorList>
    </citation>
    <scope>NUCLEOTIDE SEQUENCE</scope>
</reference>
<dbReference type="AlphaFoldDB" id="Q7F0L5"/>
<keyword evidence="3 5" id="KW-0863">Zinc-finger</keyword>
<proteinExistence type="inferred from homology"/>
<dbReference type="PANTHER" id="PTHR31669:SF298">
    <property type="entry name" value="PROTEIN FAR1-RELATED SEQUENCE"/>
    <property type="match status" value="1"/>
</dbReference>
<evidence type="ECO:0000313" key="11">
    <source>
        <dbReference type="Proteomes" id="UP000000763"/>
    </source>
</evidence>
<feature type="region of interest" description="Disordered" evidence="7">
    <location>
        <begin position="209"/>
        <end position="237"/>
    </location>
</feature>
<dbReference type="InterPro" id="IPR006564">
    <property type="entry name" value="Znf_PMZ"/>
</dbReference>
<protein>
    <recommendedName>
        <fullName evidence="6">Protein FAR1-RELATED SEQUENCE</fullName>
    </recommendedName>
</protein>
<evidence type="ECO:0000256" key="2">
    <source>
        <dbReference type="ARBA" id="ARBA00022723"/>
    </source>
</evidence>
<sequence length="237" mass="27182">MSLHDLVRHADYWTWRLRADDAASMSRLPLTTNHQFLEAHAARRFTPANFHLVREEIEKMDGFVVVDTLPTMSSPDVKIYLLAPKQEAAAGEPFVVQWCDRGGALGTDDMDDGKMAVTCSCRKMESDRLPCRHILRVITHRGVSRMADCFMPRRHRRNLEAKLERVEEMKELSSKVFDLASDDAGEFEDVMGFMERFLEERRLDAAWEPKRRGHVGVDTDDDEGDSPSTKKIKLSDE</sequence>
<accession>Q7F0L5</accession>
<evidence type="ECO:0000256" key="7">
    <source>
        <dbReference type="SAM" id="MobiDB-lite"/>
    </source>
</evidence>
<keyword evidence="6" id="KW-0539">Nucleus</keyword>
<keyword evidence="2 6" id="KW-0479">Metal-binding</keyword>
<dbReference type="InterPro" id="IPR031052">
    <property type="entry name" value="FHY3/FAR1"/>
</dbReference>
<reference evidence="11" key="3">
    <citation type="journal article" date="2005" name="Nature">
        <title>The map-based sequence of the rice genome.</title>
        <authorList>
            <consortium name="International rice genome sequencing project (IRGSP)"/>
            <person name="Matsumoto T."/>
            <person name="Wu J."/>
            <person name="Kanamori H."/>
            <person name="Katayose Y."/>
            <person name="Fujisawa M."/>
            <person name="Namiki N."/>
            <person name="Mizuno H."/>
            <person name="Yamamoto K."/>
            <person name="Antonio B.A."/>
            <person name="Baba T."/>
            <person name="Sakata K."/>
            <person name="Nagamura Y."/>
            <person name="Aoki H."/>
            <person name="Arikawa K."/>
            <person name="Arita K."/>
            <person name="Bito T."/>
            <person name="Chiden Y."/>
            <person name="Fujitsuka N."/>
            <person name="Fukunaka R."/>
            <person name="Hamada M."/>
            <person name="Harada C."/>
            <person name="Hayashi A."/>
            <person name="Hijishita S."/>
            <person name="Honda M."/>
            <person name="Hosokawa S."/>
            <person name="Ichikawa Y."/>
            <person name="Idonuma A."/>
            <person name="Iijima M."/>
            <person name="Ikeda M."/>
            <person name="Ikeno M."/>
            <person name="Ito K."/>
            <person name="Ito S."/>
            <person name="Ito T."/>
            <person name="Ito Y."/>
            <person name="Ito Y."/>
            <person name="Iwabuchi A."/>
            <person name="Kamiya K."/>
            <person name="Karasawa W."/>
            <person name="Kurita K."/>
            <person name="Katagiri S."/>
            <person name="Kikuta A."/>
            <person name="Kobayashi H."/>
            <person name="Kobayashi N."/>
            <person name="Machita K."/>
            <person name="Maehara T."/>
            <person name="Masukawa M."/>
            <person name="Mizubayashi T."/>
            <person name="Mukai Y."/>
            <person name="Nagasaki H."/>
            <person name="Nagata Y."/>
            <person name="Naito S."/>
            <person name="Nakashima M."/>
            <person name="Nakama Y."/>
            <person name="Nakamichi Y."/>
            <person name="Nakamura M."/>
            <person name="Meguro A."/>
            <person name="Negishi M."/>
            <person name="Ohta I."/>
            <person name="Ohta T."/>
            <person name="Okamoto M."/>
            <person name="Ono N."/>
            <person name="Saji S."/>
            <person name="Sakaguchi M."/>
            <person name="Sakai K."/>
            <person name="Shibata M."/>
            <person name="Shimokawa T."/>
            <person name="Song J."/>
            <person name="Takazaki Y."/>
            <person name="Terasawa K."/>
            <person name="Tsugane M."/>
            <person name="Tsuji K."/>
            <person name="Ueda S."/>
            <person name="Waki K."/>
            <person name="Yamagata H."/>
            <person name="Yamamoto M."/>
            <person name="Yamamoto S."/>
            <person name="Yamane H."/>
            <person name="Yoshiki S."/>
            <person name="Yoshihara R."/>
            <person name="Yukawa K."/>
            <person name="Zhong H."/>
            <person name="Yano M."/>
            <person name="Yuan Q."/>
            <person name="Ouyang S."/>
            <person name="Liu J."/>
            <person name="Jones K.M."/>
            <person name="Gansberger K."/>
            <person name="Moffat K."/>
            <person name="Hill J."/>
            <person name="Bera J."/>
            <person name="Fadrosh D."/>
            <person name="Jin S."/>
            <person name="Johri S."/>
            <person name="Kim M."/>
            <person name="Overton L."/>
            <person name="Reardon M."/>
            <person name="Tsitrin T."/>
            <person name="Vuong H."/>
            <person name="Weaver B."/>
            <person name="Ciecko A."/>
            <person name="Tallon L."/>
            <person name="Jackson J."/>
            <person name="Pai G."/>
            <person name="Aken S.V."/>
            <person name="Utterback T."/>
            <person name="Reidmuller S."/>
            <person name="Feldblyum T."/>
            <person name="Hsiao J."/>
            <person name="Zismann V."/>
            <person name="Iobst S."/>
            <person name="de Vazeille A.R."/>
            <person name="Buell C.R."/>
            <person name="Ying K."/>
            <person name="Li Y."/>
            <person name="Lu T."/>
            <person name="Huang Y."/>
            <person name="Zhao Q."/>
            <person name="Feng Q."/>
            <person name="Zhang L."/>
            <person name="Zhu J."/>
            <person name="Weng Q."/>
            <person name="Mu J."/>
            <person name="Lu Y."/>
            <person name="Fan D."/>
            <person name="Liu Y."/>
            <person name="Guan J."/>
            <person name="Zhang Y."/>
            <person name="Yu S."/>
            <person name="Liu X."/>
            <person name="Zhang Y."/>
            <person name="Hong G."/>
            <person name="Han B."/>
            <person name="Choisne N."/>
            <person name="Demange N."/>
            <person name="Orjeda G."/>
            <person name="Samain S."/>
            <person name="Cattolico L."/>
            <person name="Pelletier E."/>
            <person name="Couloux A."/>
            <person name="Segurens B."/>
            <person name="Wincker P."/>
            <person name="D'Hont A."/>
            <person name="Scarpelli C."/>
            <person name="Weissenbach J."/>
            <person name="Salanoubat M."/>
            <person name="Quetier F."/>
            <person name="Yu Y."/>
            <person name="Kim H.R."/>
            <person name="Rambo T."/>
            <person name="Currie J."/>
            <person name="Collura K."/>
            <person name="Luo M."/>
            <person name="Yang T."/>
            <person name="Ammiraju J.S.S."/>
            <person name="Engler F."/>
            <person name="Soderlund C."/>
            <person name="Wing R.A."/>
            <person name="Palmer L.E."/>
            <person name="de la Bastide M."/>
            <person name="Spiegel L."/>
            <person name="Nascimento L."/>
            <person name="Zutavern T."/>
            <person name="O'Shaughnessy A."/>
            <person name="Dike S."/>
            <person name="Dedhia N."/>
            <person name="Preston R."/>
            <person name="Balija V."/>
            <person name="McCombie W.R."/>
            <person name="Chow T."/>
            <person name="Chen H."/>
            <person name="Chung M."/>
            <person name="Chen C."/>
            <person name="Shaw J."/>
            <person name="Wu H."/>
            <person name="Hsiao K."/>
            <person name="Chao Y."/>
            <person name="Chu M."/>
            <person name="Cheng C."/>
            <person name="Hour A."/>
            <person name="Lee P."/>
            <person name="Lin S."/>
            <person name="Lin Y."/>
            <person name="Liou J."/>
            <person name="Liu S."/>
            <person name="Hsing Y."/>
            <person name="Raghuvanshi S."/>
            <person name="Mohanty A."/>
            <person name="Bharti A.K."/>
            <person name="Gaur A."/>
            <person name="Gupta V."/>
            <person name="Kumar D."/>
            <person name="Ravi V."/>
            <person name="Vij S."/>
            <person name="Kapur A."/>
            <person name="Khurana P."/>
            <person name="Khurana P."/>
            <person name="Khurana J.P."/>
            <person name="Tyagi A.K."/>
            <person name="Gaikwad K."/>
            <person name="Singh A."/>
            <person name="Dalal V."/>
            <person name="Srivastava S."/>
            <person name="Dixit A."/>
            <person name="Pal A.K."/>
            <person name="Ghazi I.A."/>
            <person name="Yadav M."/>
            <person name="Pandit A."/>
            <person name="Bhargava A."/>
            <person name="Sureshbabu K."/>
            <person name="Batra K."/>
            <person name="Sharma T.R."/>
            <person name="Mohapatra T."/>
            <person name="Singh N.K."/>
            <person name="Messing J."/>
            <person name="Nelson A.B."/>
            <person name="Fuks G."/>
            <person name="Kavchok S."/>
            <person name="Keizer G."/>
            <person name="Linton E."/>
            <person name="Llaca V."/>
            <person name="Song R."/>
            <person name="Tanyolac B."/>
            <person name="Young S."/>
            <person name="Ho-Il K."/>
            <person name="Hahn J.H."/>
            <person name="Sangsakoo G."/>
            <person name="Vanavichit A."/>
            <person name="de Mattos Luiz.A.T."/>
            <person name="Zimmer P.D."/>
            <person name="Malone G."/>
            <person name="Dellagostin O."/>
            <person name="de Oliveira A.C."/>
            <person name="Bevan M."/>
            <person name="Bancroft I."/>
            <person name="Minx P."/>
            <person name="Cordum H."/>
            <person name="Wilson R."/>
            <person name="Cheng Z."/>
            <person name="Jin W."/>
            <person name="Jiang J."/>
            <person name="Leong S.A."/>
            <person name="Iwama H."/>
            <person name="Gojobori T."/>
            <person name="Itoh T."/>
            <person name="Niimura Y."/>
            <person name="Fujii Y."/>
            <person name="Habara T."/>
            <person name="Sakai H."/>
            <person name="Sato Y."/>
            <person name="Wilson G."/>
            <person name="Kumar K."/>
            <person name="McCouch S."/>
            <person name="Juretic N."/>
            <person name="Hoen D."/>
            <person name="Wright S."/>
            <person name="Bruskiewich R."/>
            <person name="Bureau T."/>
            <person name="Miyao A."/>
            <person name="Hirochika H."/>
            <person name="Nishikawa T."/>
            <person name="Kadowaki K."/>
            <person name="Sugiura M."/>
            <person name="Burr B."/>
            <person name="Sasaki T."/>
        </authorList>
    </citation>
    <scope>NUCLEOTIDE SEQUENCE [LARGE SCALE GENOMIC DNA]</scope>
    <source>
        <strain evidence="11">cv. Nipponbare</strain>
    </source>
</reference>
<comment type="function">
    <text evidence="6">Putative transcription activator involved in regulating light control of development.</text>
</comment>
<dbReference type="GeneID" id="9268879"/>
<feature type="domain" description="SWIM-type" evidence="8">
    <location>
        <begin position="104"/>
        <end position="142"/>
    </location>
</feature>
<evidence type="ECO:0000313" key="10">
    <source>
        <dbReference type="EMBL" id="BAC22339.1"/>
    </source>
</evidence>
<comment type="similarity">
    <text evidence="1 6">Belongs to the FHY3/FAR1 family.</text>
</comment>
<dbReference type="SMART" id="SM00575">
    <property type="entry name" value="ZnF_PMZ"/>
    <property type="match status" value="1"/>
</dbReference>
<evidence type="ECO:0000259" key="8">
    <source>
        <dbReference type="PROSITE" id="PS50966"/>
    </source>
</evidence>
<evidence type="ECO:0000256" key="6">
    <source>
        <dbReference type="RuleBase" id="RU367018"/>
    </source>
</evidence>
<evidence type="ECO:0000256" key="3">
    <source>
        <dbReference type="ARBA" id="ARBA00022771"/>
    </source>
</evidence>
<dbReference type="GO" id="GO:0006355">
    <property type="term" value="P:regulation of DNA-templated transcription"/>
    <property type="evidence" value="ECO:0007669"/>
    <property type="project" value="UniProtKB-UniRule"/>
</dbReference>
<gene>
    <name evidence="10" type="primary">P0506F02.104</name>
    <name evidence="9" type="synonym">OJ1339_F05.136</name>
</gene>
<evidence type="ECO:0000256" key="4">
    <source>
        <dbReference type="ARBA" id="ARBA00022833"/>
    </source>
</evidence>
<dbReference type="GO" id="GO:0008270">
    <property type="term" value="F:zinc ion binding"/>
    <property type="evidence" value="ECO:0007669"/>
    <property type="project" value="UniProtKB-UniRule"/>
</dbReference>
<comment type="subcellular location">
    <subcellularLocation>
        <location evidence="6">Nucleus</location>
    </subcellularLocation>
</comment>
<dbReference type="GO" id="GO:0005634">
    <property type="term" value="C:nucleus"/>
    <property type="evidence" value="ECO:0007669"/>
    <property type="project" value="UniProtKB-SubCell"/>
</dbReference>
<reference evidence="9" key="1">
    <citation type="submission" date="2001-08" db="EMBL/GenBank/DDBJ databases">
        <title>Oryza sativa nipponbare(GA3) genomic DNA, chromosome 7, BAC clone:OJ1339_F05.</title>
        <authorList>
            <person name="Sasaki T."/>
            <person name="Matsumoto T."/>
            <person name="Yamamoto K."/>
        </authorList>
    </citation>
    <scope>NUCLEOTIDE SEQUENCE</scope>
</reference>
<dbReference type="PANTHER" id="PTHR31669">
    <property type="entry name" value="PROTEIN FAR1-RELATED SEQUENCE 10-RELATED"/>
    <property type="match status" value="1"/>
</dbReference>
<dbReference type="Proteomes" id="UP000000763">
    <property type="component" value="Chromosome 7"/>
</dbReference>
<evidence type="ECO:0000256" key="5">
    <source>
        <dbReference type="PROSITE-ProRule" id="PRU00325"/>
    </source>
</evidence>
<dbReference type="EMBL" id="AP004306">
    <property type="protein sequence ID" value="BAC22339.1"/>
    <property type="molecule type" value="Genomic_DNA"/>
</dbReference>
<dbReference type="KEGG" id="osa:9268879"/>
<dbReference type="Pfam" id="PF04434">
    <property type="entry name" value="SWIM"/>
    <property type="match status" value="1"/>
</dbReference>
<evidence type="ECO:0000313" key="9">
    <source>
        <dbReference type="EMBL" id="BAC07078.1"/>
    </source>
</evidence>